<name>A0A449AF50_9BACT</name>
<sequence length="290" mass="34067">MEKVNRKYYNNLHYTIDWENSVICLKDEFYNELKTFDKWKGFKKIGGSSVGDILIKGDIFKSDFKAYCHITRIKMPVLSKKYINAGVILEPKIFEVLRNQYKDLEIQNFVASEVNYDYFEGIDQVISGVPDGYIPKLQTILEIKTAGEKKYDLWANNGIDPSYRKQAQLYAYLMSKKLNQQITKYAIVAAFLKEDLTKHINDYLNPQDVDLNQRKIKVYPFHVNQNEVLDDISYVKNWYQKYTNQKTSPKFNSSIHSDDLEYLACSSPEEWIKLLDKWKSLKKADIDVKP</sequence>
<dbReference type="OrthoDB" id="403948at2"/>
<dbReference type="SUPFAM" id="SSF52980">
    <property type="entry name" value="Restriction endonuclease-like"/>
    <property type="match status" value="1"/>
</dbReference>
<protein>
    <recommendedName>
        <fullName evidence="3">YqaJ viral recombinase domain-containing protein</fullName>
    </recommendedName>
</protein>
<dbReference type="EMBL" id="LR214972">
    <property type="protein sequence ID" value="VEU63592.1"/>
    <property type="molecule type" value="Genomic_DNA"/>
</dbReference>
<evidence type="ECO:0000313" key="1">
    <source>
        <dbReference type="EMBL" id="VEU63592.1"/>
    </source>
</evidence>
<proteinExistence type="predicted"/>
<dbReference type="AlphaFoldDB" id="A0A449AF50"/>
<evidence type="ECO:0008006" key="3">
    <source>
        <dbReference type="Google" id="ProtNLM"/>
    </source>
</evidence>
<accession>A0A449AF50</accession>
<evidence type="ECO:0000313" key="2">
    <source>
        <dbReference type="Proteomes" id="UP000289952"/>
    </source>
</evidence>
<gene>
    <name evidence="1" type="ORF">NCTC10118_00635</name>
</gene>
<organism evidence="1 2">
    <name type="scientific">Mycoplasmopsis bovirhinis</name>
    <dbReference type="NCBI Taxonomy" id="29553"/>
    <lineage>
        <taxon>Bacteria</taxon>
        <taxon>Bacillati</taxon>
        <taxon>Mycoplasmatota</taxon>
        <taxon>Mycoplasmoidales</taxon>
        <taxon>Metamycoplasmataceae</taxon>
        <taxon>Mycoplasmopsis</taxon>
    </lineage>
</organism>
<dbReference type="InterPro" id="IPR011604">
    <property type="entry name" value="PDDEXK-like_dom_sf"/>
</dbReference>
<dbReference type="Proteomes" id="UP000289952">
    <property type="component" value="Chromosome"/>
</dbReference>
<keyword evidence="2" id="KW-1185">Reference proteome</keyword>
<reference evidence="1 2" key="1">
    <citation type="submission" date="2019-01" db="EMBL/GenBank/DDBJ databases">
        <authorList>
            <consortium name="Pathogen Informatics"/>
        </authorList>
    </citation>
    <scope>NUCLEOTIDE SEQUENCE [LARGE SCALE GENOMIC DNA]</scope>
    <source>
        <strain evidence="1 2">NCTC10118</strain>
    </source>
</reference>
<dbReference type="NCBIfam" id="NF045870">
    <property type="entry name" value="MAGa7180_fam_nucl"/>
    <property type="match status" value="1"/>
</dbReference>
<dbReference type="InterPro" id="IPR011335">
    <property type="entry name" value="Restrct_endonuc-II-like"/>
</dbReference>
<dbReference type="Gene3D" id="3.90.320.10">
    <property type="match status" value="1"/>
</dbReference>
<dbReference type="RefSeq" id="WP_129621805.1">
    <property type="nucleotide sequence ID" value="NZ_LR214972.1"/>
</dbReference>